<dbReference type="Proteomes" id="UP001177003">
    <property type="component" value="Chromosome 4"/>
</dbReference>
<reference evidence="2" key="1">
    <citation type="submission" date="2023-04" db="EMBL/GenBank/DDBJ databases">
        <authorList>
            <person name="Vijverberg K."/>
            <person name="Xiong W."/>
            <person name="Schranz E."/>
        </authorList>
    </citation>
    <scope>NUCLEOTIDE SEQUENCE</scope>
</reference>
<proteinExistence type="predicted"/>
<dbReference type="EMBL" id="OX465080">
    <property type="protein sequence ID" value="CAI9281020.1"/>
    <property type="molecule type" value="Genomic_DNA"/>
</dbReference>
<dbReference type="AlphaFoldDB" id="A0AA36E440"/>
<feature type="region of interest" description="Disordered" evidence="1">
    <location>
        <begin position="190"/>
        <end position="210"/>
    </location>
</feature>
<protein>
    <submittedName>
        <fullName evidence="2">Uncharacterized protein</fullName>
    </submittedName>
</protein>
<evidence type="ECO:0000256" key="1">
    <source>
        <dbReference type="SAM" id="MobiDB-lite"/>
    </source>
</evidence>
<organism evidence="2 3">
    <name type="scientific">Lactuca saligna</name>
    <name type="common">Willowleaf lettuce</name>
    <dbReference type="NCBI Taxonomy" id="75948"/>
    <lineage>
        <taxon>Eukaryota</taxon>
        <taxon>Viridiplantae</taxon>
        <taxon>Streptophyta</taxon>
        <taxon>Embryophyta</taxon>
        <taxon>Tracheophyta</taxon>
        <taxon>Spermatophyta</taxon>
        <taxon>Magnoliopsida</taxon>
        <taxon>eudicotyledons</taxon>
        <taxon>Gunneridae</taxon>
        <taxon>Pentapetalae</taxon>
        <taxon>asterids</taxon>
        <taxon>campanulids</taxon>
        <taxon>Asterales</taxon>
        <taxon>Asteraceae</taxon>
        <taxon>Cichorioideae</taxon>
        <taxon>Cichorieae</taxon>
        <taxon>Lactucinae</taxon>
        <taxon>Lactuca</taxon>
    </lineage>
</organism>
<name>A0AA36E440_LACSI</name>
<sequence>MVAGLYYDLQVDYSTQLWKEFLKSIKNTNALHGISSARYWSLILQYFYENEGILVLADEEKVVFHVYSYPKDATDDTEGFPIIARIPDAMLKRVDPTNTVLITFLHTLDTSVETGVLLAREEEKKTNRLRRIKMKSKHKSRSPLTNVVRNPQVSHQGVIFCEILALASPSSKKRRETDMAKHIAKKKRKSRVIISSESNADENETIPETPEADLQKDYSHIASTIVIPPEVLVAKTVSVEA</sequence>
<accession>A0AA36E440</accession>
<keyword evidence="3" id="KW-1185">Reference proteome</keyword>
<evidence type="ECO:0000313" key="2">
    <source>
        <dbReference type="EMBL" id="CAI9281020.1"/>
    </source>
</evidence>
<gene>
    <name evidence="2" type="ORF">LSALG_LOCUS20738</name>
</gene>
<evidence type="ECO:0000313" key="3">
    <source>
        <dbReference type="Proteomes" id="UP001177003"/>
    </source>
</evidence>